<dbReference type="Pfam" id="PF04654">
    <property type="entry name" value="DUF599"/>
    <property type="match status" value="1"/>
</dbReference>
<feature type="transmembrane region" description="Helical" evidence="1">
    <location>
        <begin position="80"/>
        <end position="103"/>
    </location>
</feature>
<name>A0A2I0AKQ5_9ASPA</name>
<feature type="transmembrane region" description="Helical" evidence="1">
    <location>
        <begin position="13"/>
        <end position="31"/>
    </location>
</feature>
<evidence type="ECO:0000313" key="3">
    <source>
        <dbReference type="Proteomes" id="UP000236161"/>
    </source>
</evidence>
<dbReference type="PANTHER" id="PTHR31168:SF1">
    <property type="entry name" value="DUF599 FAMILY PROTEIN"/>
    <property type="match status" value="1"/>
</dbReference>
<keyword evidence="1" id="KW-1133">Transmembrane helix</keyword>
<keyword evidence="1" id="KW-0812">Transmembrane</keyword>
<dbReference type="Proteomes" id="UP000236161">
    <property type="component" value="Unassembled WGS sequence"/>
</dbReference>
<dbReference type="PANTHER" id="PTHR31168">
    <property type="entry name" value="OS02G0292800 PROTEIN"/>
    <property type="match status" value="1"/>
</dbReference>
<protein>
    <recommendedName>
        <fullName evidence="4">DUF599 domain-containing protein</fullName>
    </recommendedName>
</protein>
<feature type="transmembrane region" description="Helical" evidence="1">
    <location>
        <begin position="181"/>
        <end position="205"/>
    </location>
</feature>
<organism evidence="2 3">
    <name type="scientific">Apostasia shenzhenica</name>
    <dbReference type="NCBI Taxonomy" id="1088818"/>
    <lineage>
        <taxon>Eukaryota</taxon>
        <taxon>Viridiplantae</taxon>
        <taxon>Streptophyta</taxon>
        <taxon>Embryophyta</taxon>
        <taxon>Tracheophyta</taxon>
        <taxon>Spermatophyta</taxon>
        <taxon>Magnoliopsida</taxon>
        <taxon>Liliopsida</taxon>
        <taxon>Asparagales</taxon>
        <taxon>Orchidaceae</taxon>
        <taxon>Apostasioideae</taxon>
        <taxon>Apostasia</taxon>
    </lineage>
</organism>
<feature type="transmembrane region" description="Helical" evidence="1">
    <location>
        <begin position="109"/>
        <end position="127"/>
    </location>
</feature>
<reference evidence="2 3" key="1">
    <citation type="journal article" date="2017" name="Nature">
        <title>The Apostasia genome and the evolution of orchids.</title>
        <authorList>
            <person name="Zhang G.Q."/>
            <person name="Liu K.W."/>
            <person name="Li Z."/>
            <person name="Lohaus R."/>
            <person name="Hsiao Y.Y."/>
            <person name="Niu S.C."/>
            <person name="Wang J.Y."/>
            <person name="Lin Y.C."/>
            <person name="Xu Q."/>
            <person name="Chen L.J."/>
            <person name="Yoshida K."/>
            <person name="Fujiwara S."/>
            <person name="Wang Z.W."/>
            <person name="Zhang Y.Q."/>
            <person name="Mitsuda N."/>
            <person name="Wang M."/>
            <person name="Liu G.H."/>
            <person name="Pecoraro L."/>
            <person name="Huang H.X."/>
            <person name="Xiao X.J."/>
            <person name="Lin M."/>
            <person name="Wu X.Y."/>
            <person name="Wu W.L."/>
            <person name="Chen Y.Y."/>
            <person name="Chang S.B."/>
            <person name="Sakamoto S."/>
            <person name="Ohme-Takagi M."/>
            <person name="Yagi M."/>
            <person name="Zeng S.J."/>
            <person name="Shen C.Y."/>
            <person name="Yeh C.M."/>
            <person name="Luo Y.B."/>
            <person name="Tsai W.C."/>
            <person name="Van de Peer Y."/>
            <person name="Liu Z.J."/>
        </authorList>
    </citation>
    <scope>NUCLEOTIDE SEQUENCE [LARGE SCALE GENOMIC DNA]</scope>
    <source>
        <strain evidence="3">cv. Shenzhen</strain>
        <tissue evidence="2">Stem</tissue>
    </source>
</reference>
<dbReference type="OrthoDB" id="761598at2759"/>
<dbReference type="AlphaFoldDB" id="A0A2I0AKQ5"/>
<dbReference type="InterPro" id="IPR006747">
    <property type="entry name" value="DUF599"/>
</dbReference>
<evidence type="ECO:0000256" key="1">
    <source>
        <dbReference type="SAM" id="Phobius"/>
    </source>
</evidence>
<dbReference type="EMBL" id="KZ451975">
    <property type="protein sequence ID" value="PKA56036.1"/>
    <property type="molecule type" value="Genomic_DNA"/>
</dbReference>
<evidence type="ECO:0008006" key="4">
    <source>
        <dbReference type="Google" id="ProtNLM"/>
    </source>
</evidence>
<accession>A0A2I0AKQ5</accession>
<gene>
    <name evidence="2" type="ORF">AXF42_Ash015521</name>
</gene>
<keyword evidence="1" id="KW-0472">Membrane</keyword>
<evidence type="ECO:0000313" key="2">
    <source>
        <dbReference type="EMBL" id="PKA56036.1"/>
    </source>
</evidence>
<keyword evidence="3" id="KW-1185">Reference proteome</keyword>
<sequence>MPDAPMEKQLLDFILVPAGLAAMAGYHIWLLRRVLRHPTETFIGLNAISRRIWVQAMMEDPMKTGVLAVQTLRNNIMASALMASTAIMLCSLITVLITGGSAAGNSMDSIKFFAILLCFLLSFLLNVQSVRYFSHASILINVPVKSQWRPTAATAYVAGAVNMGGYFWSMGLRVCYFSFPLFFWIFGPIPMAACCLVLIGVLYFLDIYSGGRDGGDGGEGAEGMACVSDGRF</sequence>
<feature type="transmembrane region" description="Helical" evidence="1">
    <location>
        <begin position="148"/>
        <end position="169"/>
    </location>
</feature>
<proteinExistence type="predicted"/>